<feature type="compositionally biased region" description="Polar residues" evidence="1">
    <location>
        <begin position="650"/>
        <end position="667"/>
    </location>
</feature>
<feature type="compositionally biased region" description="Polar residues" evidence="1">
    <location>
        <begin position="675"/>
        <end position="684"/>
    </location>
</feature>
<dbReference type="OrthoDB" id="1031347at2"/>
<proteinExistence type="predicted"/>
<dbReference type="CDD" id="cd19958">
    <property type="entry name" value="pyocin_knob"/>
    <property type="match status" value="1"/>
</dbReference>
<protein>
    <submittedName>
        <fullName evidence="2">Uncharacterized protein</fullName>
    </submittedName>
</protein>
<dbReference type="Proteomes" id="UP000248688">
    <property type="component" value="Chromosome"/>
</dbReference>
<dbReference type="RefSeq" id="WP_112785554.1">
    <property type="nucleotide sequence ID" value="NZ_CP030041.1"/>
</dbReference>
<accession>A0A2Z4IM33</accession>
<name>A0A2Z4IM33_9BACT</name>
<evidence type="ECO:0000313" key="2">
    <source>
        <dbReference type="EMBL" id="AWW32181.1"/>
    </source>
</evidence>
<reference evidence="2 3" key="1">
    <citation type="submission" date="2018-06" db="EMBL/GenBank/DDBJ databases">
        <title>Echinicola strongylocentroti sp. nov., isolated from a sea urchin Strongylocentrotus intermedius.</title>
        <authorList>
            <person name="Bae S.S."/>
        </authorList>
    </citation>
    <scope>NUCLEOTIDE SEQUENCE [LARGE SCALE GENOMIC DNA]</scope>
    <source>
        <strain evidence="2 3">MEBiC08714</strain>
    </source>
</reference>
<organism evidence="2 3">
    <name type="scientific">Echinicola strongylocentroti</name>
    <dbReference type="NCBI Taxonomy" id="1795355"/>
    <lineage>
        <taxon>Bacteria</taxon>
        <taxon>Pseudomonadati</taxon>
        <taxon>Bacteroidota</taxon>
        <taxon>Cytophagia</taxon>
        <taxon>Cytophagales</taxon>
        <taxon>Cyclobacteriaceae</taxon>
        <taxon>Echinicola</taxon>
    </lineage>
</organism>
<evidence type="ECO:0000313" key="3">
    <source>
        <dbReference type="Proteomes" id="UP000248688"/>
    </source>
</evidence>
<evidence type="ECO:0000256" key="1">
    <source>
        <dbReference type="SAM" id="MobiDB-lite"/>
    </source>
</evidence>
<sequence length="1501" mass="163887">MAYGLRYILEYDNKFGTCRDEIYTRDFEGAAQYIDGGAVPFLLTRNNSKDIKQHFKGSDSTISLLSNVSKYYFDLFEGDERQHKLIHKEQGVEVWSGWLTPDLFNEAYKTAPYETKIKATDGIGGLKEIPLPDITADEYSSTATEKDVVIACLGETDLELDVVIAANLYSAGMTDTDCPLSQSSVNMQAFLKDEDGEEDVPMSCYEVLEKILKSWNAFVAQVDNKWHIIRWPELYGSSIAFRRFGHTGTLLESGTHSLTKTFNSEGIKLNGAMLQTDRAYKKLSVSQNFGNILGSESGQLIPDTNFNDWNLEYQGPVAQFGSVWKLNKWTYHGINPFINEDNGEVRRVLQDSETGWNTCLIYNALLDFPDNPAYEVYLQSTPVSIKKEVENVIALSFDVQCATKGSNNVLVDAYFVIGVQLGTKWLGVDGNGGYEWKNTKEYISWKVGATYRWEAIDLGNLPVPEDGDLSVRIFPIVQTGSTAKTEYVSVWSGFRCTLVNNPALINKKVYYKTVNPENFTTKLDDISLELGDAKTIMSQNAKIVGGTFTEEWHRKGISETEPLARLIAREYLNQYQATTYNILGGNTRTGLHIFANYQDLDNEPDRYFILGGGTYDAKQSEWRPDFLEINQVETSQAILPYEEASEDQGVPSTGPESSPDPETSFSFNLPDGTIPQVQDSQMTESGARVVYDEGGELERFEFDGRVKALDAIEPEELLPKGQAESIFYTQEELDNFFAGNVPISGYNKDNWDEAYSWGPHSGVYIPLSQKGIANGVATLDGGGKVPINQLPNAIMIYKGVWNASTNTPSLSNGTGEAGWTYKVTGAPSPGVNFDFGSGNVHVENGDYVIYNDSGEWEKSDNTDAVTSVFGRTGVITAQSGDYSAFYEPIFTKNTAFNKSFGTSAGTVAQGNDSRILNGQTAFGWGNHALAGYLTSADLNGYATESWVTSQGYAVSGTGGGQVRTNTQLDARYQLSGDYVFSRPQISSGNASDGGTITGVTNYTLFTSSATNLPLAETIWVQTIQNSSVSATSVQIGITQSANRFFFRSGNLSLNPGTAWREMWHYGNLLNPATESWVTSQGYLTSSDLNGYATESWVTSQGYALDSAVIHKTGDETKTGVLWGASFSPFRIKGTGSGVSNVGYFSIYEIDGSTRQAFLGFGSSSTGSLDIRNDVSGSTIRLLESGGVNGLQYLDGISNRTVWHSGNLSSPATQSWVQSGYEPKFSKNTAFNKNFGTSAGTVAQGNDNRILNGQTAYSWGDFRDYGLGYAVVYSDLNTAGQGFFLAPTSATGAPSGAVGNLWGITHIGGSSRRVQEVMSGGNYESWQRYYDGSSWSPWYEKATIGTGSGQVRNNGQLDSRYLQSSDLTSYATESWVTSQGYAVSGTGGSQVRNNTQLDARYSQKEFVAPLYKQTLLPIANGSSQTVSLNAGQSEGTWILAFLEVGGDEYVNVIHTRINSSTSFVNVIGSSAGLTATPDGQAIRISNTSGVTIELTLSDIKLI</sequence>
<dbReference type="EMBL" id="CP030041">
    <property type="protein sequence ID" value="AWW32181.1"/>
    <property type="molecule type" value="Genomic_DNA"/>
</dbReference>
<dbReference type="KEGG" id="est:DN752_19675"/>
<feature type="region of interest" description="Disordered" evidence="1">
    <location>
        <begin position="642"/>
        <end position="684"/>
    </location>
</feature>
<keyword evidence="3" id="KW-1185">Reference proteome</keyword>
<gene>
    <name evidence="2" type="ORF">DN752_19675</name>
</gene>